<accession>A0A133V1M0</accession>
<reference evidence="2 3" key="1">
    <citation type="journal article" date="2016" name="Sci. Rep.">
        <title>Metabolic traits of an uncultured archaeal lineage -MSBL1- from brine pools of the Red Sea.</title>
        <authorList>
            <person name="Mwirichia R."/>
            <person name="Alam I."/>
            <person name="Rashid M."/>
            <person name="Vinu M."/>
            <person name="Ba-Alawi W."/>
            <person name="Anthony Kamau A."/>
            <person name="Kamanda Ngugi D."/>
            <person name="Goker M."/>
            <person name="Klenk H.P."/>
            <person name="Bajic V."/>
            <person name="Stingl U."/>
        </authorList>
    </citation>
    <scope>NUCLEOTIDE SEQUENCE [LARGE SCALE GENOMIC DNA]</scope>
    <source>
        <strain evidence="2">SCGC-AAA261C02</strain>
    </source>
</reference>
<feature type="compositionally biased region" description="Basic and acidic residues" evidence="1">
    <location>
        <begin position="154"/>
        <end position="164"/>
    </location>
</feature>
<dbReference type="Proteomes" id="UP000070520">
    <property type="component" value="Unassembled WGS sequence"/>
</dbReference>
<organism evidence="2 3">
    <name type="scientific">candidate division MSBL1 archaeon SCGC-AAA261C02</name>
    <dbReference type="NCBI Taxonomy" id="1698272"/>
    <lineage>
        <taxon>Archaea</taxon>
        <taxon>Methanobacteriati</taxon>
        <taxon>Methanobacteriota</taxon>
        <taxon>candidate division MSBL1</taxon>
    </lineage>
</organism>
<evidence type="ECO:0000313" key="3">
    <source>
        <dbReference type="Proteomes" id="UP000070520"/>
    </source>
</evidence>
<gene>
    <name evidence="2" type="ORF">AKJ42_00975</name>
</gene>
<dbReference type="AlphaFoldDB" id="A0A133V1M0"/>
<feature type="compositionally biased region" description="Polar residues" evidence="1">
    <location>
        <begin position="135"/>
        <end position="145"/>
    </location>
</feature>
<keyword evidence="3" id="KW-1185">Reference proteome</keyword>
<evidence type="ECO:0000256" key="1">
    <source>
        <dbReference type="SAM" id="MobiDB-lite"/>
    </source>
</evidence>
<evidence type="ECO:0000313" key="2">
    <source>
        <dbReference type="EMBL" id="KXB00344.1"/>
    </source>
</evidence>
<dbReference type="EMBL" id="LHXW01000006">
    <property type="protein sequence ID" value="KXB00344.1"/>
    <property type="molecule type" value="Genomic_DNA"/>
</dbReference>
<proteinExistence type="predicted"/>
<sequence length="164" mass="18854">MRLGRDFTNCLLPDYLKEEQRTALLNEELDLPSANAMVLEDYKKDVVGQLKIINKMSMNHLELDSDPPNPYLDFTEKQRKEIRETAESMDITLSLHLPYTYTGASLLFPRERPQDSGSPQSRMRRIRCGHRSKTRSNSSGENTILPSKGQILRASEERDSQELV</sequence>
<comment type="caution">
    <text evidence="2">The sequence shown here is derived from an EMBL/GenBank/DDBJ whole genome shotgun (WGS) entry which is preliminary data.</text>
</comment>
<name>A0A133V1M0_9EURY</name>
<feature type="region of interest" description="Disordered" evidence="1">
    <location>
        <begin position="108"/>
        <end position="164"/>
    </location>
</feature>
<protein>
    <submittedName>
        <fullName evidence="2">Uncharacterized protein</fullName>
    </submittedName>
</protein>
<feature type="compositionally biased region" description="Basic residues" evidence="1">
    <location>
        <begin position="122"/>
        <end position="134"/>
    </location>
</feature>